<feature type="region of interest" description="Disordered" evidence="8">
    <location>
        <begin position="1063"/>
        <end position="1083"/>
    </location>
</feature>
<dbReference type="OrthoDB" id="27218at2759"/>
<dbReference type="GO" id="GO:0005634">
    <property type="term" value="C:nucleus"/>
    <property type="evidence" value="ECO:0007669"/>
    <property type="project" value="UniProtKB-SubCell"/>
</dbReference>
<dbReference type="Pfam" id="PF18787">
    <property type="entry name" value="CRM1_repeat_3"/>
    <property type="match status" value="1"/>
</dbReference>
<dbReference type="Pfam" id="PF08767">
    <property type="entry name" value="CRM1_C"/>
    <property type="match status" value="1"/>
</dbReference>
<dbReference type="InterPro" id="IPR041235">
    <property type="entry name" value="Exp1_repeat_2"/>
</dbReference>
<protein>
    <recommendedName>
        <fullName evidence="7">Exportin-1</fullName>
    </recommendedName>
</protein>
<dbReference type="eggNOG" id="KOG2020">
    <property type="taxonomic scope" value="Eukaryota"/>
</dbReference>
<dbReference type="GO" id="GO:0006611">
    <property type="term" value="P:protein export from nucleus"/>
    <property type="evidence" value="ECO:0007669"/>
    <property type="project" value="InterPro"/>
</dbReference>
<dbReference type="RefSeq" id="XP_004994522.1">
    <property type="nucleotide sequence ID" value="XM_004994465.1"/>
</dbReference>
<proteinExistence type="inferred from homology"/>
<dbReference type="KEGG" id="sre:PTSG_04428"/>
<evidence type="ECO:0000256" key="1">
    <source>
        <dbReference type="ARBA" id="ARBA00004123"/>
    </source>
</evidence>
<dbReference type="InParanoid" id="F2U8J1"/>
<dbReference type="InterPro" id="IPR001494">
    <property type="entry name" value="Importin-beta_N"/>
</dbReference>
<dbReference type="GO" id="GO:0051028">
    <property type="term" value="P:mRNA transport"/>
    <property type="evidence" value="ECO:0007669"/>
    <property type="project" value="UniProtKB-KW"/>
</dbReference>
<evidence type="ECO:0000256" key="8">
    <source>
        <dbReference type="SAM" id="MobiDB-lite"/>
    </source>
</evidence>
<name>F2U8J1_SALR5</name>
<dbReference type="InterPro" id="IPR014877">
    <property type="entry name" value="XPO1_C_dom"/>
</dbReference>
<dbReference type="Pfam" id="PF08389">
    <property type="entry name" value="Xpo1"/>
    <property type="match status" value="1"/>
</dbReference>
<evidence type="ECO:0000256" key="5">
    <source>
        <dbReference type="ARBA" id="ARBA00022927"/>
    </source>
</evidence>
<comment type="similarity">
    <text evidence="2">Belongs to the exportin family.</text>
</comment>
<evidence type="ECO:0000259" key="9">
    <source>
        <dbReference type="PROSITE" id="PS50166"/>
    </source>
</evidence>
<dbReference type="GO" id="GO:0005049">
    <property type="term" value="F:nuclear export signal receptor activity"/>
    <property type="evidence" value="ECO:0007669"/>
    <property type="project" value="InterPro"/>
</dbReference>
<keyword evidence="5" id="KW-0653">Protein transport</keyword>
<dbReference type="SMART" id="SM01102">
    <property type="entry name" value="CRM1_C"/>
    <property type="match status" value="1"/>
</dbReference>
<dbReference type="AlphaFoldDB" id="F2U8J1"/>
<keyword evidence="11" id="KW-1185">Reference proteome</keyword>
<dbReference type="GeneID" id="16075104"/>
<dbReference type="OMA" id="WAFKHNN"/>
<evidence type="ECO:0000256" key="4">
    <source>
        <dbReference type="ARBA" id="ARBA00022816"/>
    </source>
</evidence>
<dbReference type="GO" id="GO:0005737">
    <property type="term" value="C:cytoplasm"/>
    <property type="evidence" value="ECO:0007669"/>
    <property type="project" value="TreeGrafter"/>
</dbReference>
<dbReference type="InterPro" id="IPR011989">
    <property type="entry name" value="ARM-like"/>
</dbReference>
<keyword evidence="4" id="KW-0509">mRNA transport</keyword>
<dbReference type="InterPro" id="IPR041123">
    <property type="entry name" value="CRM1_repeat"/>
</dbReference>
<evidence type="ECO:0000256" key="3">
    <source>
        <dbReference type="ARBA" id="ARBA00022448"/>
    </source>
</evidence>
<dbReference type="GO" id="GO:0000056">
    <property type="term" value="P:ribosomal small subunit export from nucleus"/>
    <property type="evidence" value="ECO:0007669"/>
    <property type="project" value="TreeGrafter"/>
</dbReference>
<dbReference type="Pfam" id="PF18784">
    <property type="entry name" value="CRM1_repeat_2"/>
    <property type="match status" value="1"/>
</dbReference>
<dbReference type="PANTHER" id="PTHR11223">
    <property type="entry name" value="EXPORTIN 1/5"/>
    <property type="match status" value="1"/>
</dbReference>
<dbReference type="PANTHER" id="PTHR11223:SF2">
    <property type="entry name" value="EXPORTIN-1"/>
    <property type="match status" value="1"/>
</dbReference>
<evidence type="ECO:0000313" key="10">
    <source>
        <dbReference type="EMBL" id="EGD72699.1"/>
    </source>
</evidence>
<accession>F2U8J1</accession>
<dbReference type="FunCoup" id="F2U8J1">
    <property type="interactions" value="2259"/>
</dbReference>
<dbReference type="EMBL" id="GL832964">
    <property type="protein sequence ID" value="EGD72699.1"/>
    <property type="molecule type" value="Genomic_DNA"/>
</dbReference>
<dbReference type="FunFam" id="1.25.10.10:FF:001255">
    <property type="entry name" value="Exportin 1"/>
    <property type="match status" value="1"/>
</dbReference>
<evidence type="ECO:0000256" key="6">
    <source>
        <dbReference type="ARBA" id="ARBA00023242"/>
    </source>
</evidence>
<reference evidence="10" key="1">
    <citation type="submission" date="2009-08" db="EMBL/GenBank/DDBJ databases">
        <title>Annotation of Salpingoeca rosetta.</title>
        <authorList>
            <consortium name="The Broad Institute Genome Sequencing Platform"/>
            <person name="Russ C."/>
            <person name="Cuomo C."/>
            <person name="Burger G."/>
            <person name="Gray M.W."/>
            <person name="Holland P.W.H."/>
            <person name="King N."/>
            <person name="Lang F.B.F."/>
            <person name="Roger A.J."/>
            <person name="Ruiz-Trillo I."/>
            <person name="Young S.K."/>
            <person name="Zeng Q."/>
            <person name="Gargeya S."/>
            <person name="Alvarado L."/>
            <person name="Berlin A."/>
            <person name="Chapman S.B."/>
            <person name="Chen Z."/>
            <person name="Freedman E."/>
            <person name="Gellesch M."/>
            <person name="Goldberg J."/>
            <person name="Griggs A."/>
            <person name="Gujja S."/>
            <person name="Heilman E."/>
            <person name="Heiman D."/>
            <person name="Howarth C."/>
            <person name="Mehta T."/>
            <person name="Neiman D."/>
            <person name="Pearson M."/>
            <person name="Roberts A."/>
            <person name="Saif S."/>
            <person name="Shea T."/>
            <person name="Shenoy N."/>
            <person name="Sisk P."/>
            <person name="Stolte C."/>
            <person name="Sykes S."/>
            <person name="White J."/>
            <person name="Yandava C."/>
            <person name="Haas B."/>
            <person name="Nusbaum C."/>
            <person name="Birren B."/>
        </authorList>
    </citation>
    <scope>NUCLEOTIDE SEQUENCE [LARGE SCALE GENOMIC DNA]</scope>
    <source>
        <strain evidence="10">ATCC 50818</strain>
    </source>
</reference>
<evidence type="ECO:0000256" key="7">
    <source>
        <dbReference type="ARBA" id="ARBA00073514"/>
    </source>
</evidence>
<dbReference type="Pfam" id="PF03810">
    <property type="entry name" value="IBN_N"/>
    <property type="match status" value="1"/>
</dbReference>
<dbReference type="GO" id="GO:0031267">
    <property type="term" value="F:small GTPase binding"/>
    <property type="evidence" value="ECO:0007669"/>
    <property type="project" value="InterPro"/>
</dbReference>
<comment type="subcellular location">
    <subcellularLocation>
        <location evidence="1">Nucleus</location>
    </subcellularLocation>
</comment>
<dbReference type="InterPro" id="IPR016024">
    <property type="entry name" value="ARM-type_fold"/>
</dbReference>
<gene>
    <name evidence="10" type="ORF">PTSG_04428</name>
</gene>
<dbReference type="InterPro" id="IPR045065">
    <property type="entry name" value="XPO1/5"/>
</dbReference>
<sequence>MSLTEEQAAQLLDFEQASIDVSVLDTIVRFFYESRPGCPEQKMAEQIMKQFQEHPDAWMRASQILQESQYPSTKYFALNILKDVIRTKWKLLPEEQTEGIRNFIVSMTIEASKDFESLQENRVLLSKLNAVLVQILKQQWPQQWPSFITDIVGASRTSEPLCQNNLEILKLLSEEIFDYSKGQIVQVKAQHLKDALCQEFGPIYELCEFVLENAGEPTLINQALQTMLRFLSWIPIGYVFETNLINLLVTRFLNVPIFRNSTLECLAEIAALPGDAVADIPMDDLQSIQAKQLQLLQGALKQLVEMLPPSTDVAGMWHTASMEEQGFIRMLALFLTSWLKQHGQLLEADPSLRETHDICMNYALMISTVADKELFKIMLEYWSTLAGSLYSEATACGTGMFTPNHEPKYRYDLYHDLLSTVRSVIISQMPKPEEVLIVEVDGEPVREFAKDTDTIELYKAVRITLVYLTHLDPYDTNRIMRDMLARIVDGSQYSWHNLNTLCWAIGSISGTMSVDDEKKFLVQVIRELLGLCEARRGKNHKAVIAANIMYVVGQYPRFLRMHWKFLKTVVNKLFEFMHEEHDGVQDMACDTFIKIATKCKQMFVMQQLGETKPFVIEIIDNMGRTTQDLTQQQIQTFFKAVGHMISAQTDPEQQTALVQHLMALPNSMWSRTMQAVQEQPDQLMDQATLKQLVHFFRCNYAVASTVSAAFMVQLQHIFNDSMLLYRTMSQHISSAIAQSGESVTKQPLVRTMRAVRRDILRVLEVLYQRADTSQEELEALTPTLLEHVLSDYSETVPQSRESTVLSVVAECVSRLGQSLLPAMGDIFQHLFEPTVDMIKEDFETFPEFRRPFFAWLGAVVNCTTDVFSDLSPEQFKTVLDAIIWGCRHPQRDVAECSLKVLRNLMTAAGSATFKQLFFQNFFLEVLQQILLIATDPQYAANMVQHTALLSQMFFLVENGTIDVPLQEGQTSANVDVVRSFVGSLLKENFPHFADEQVSVIVDGFFAYDQSPGEFKNHLRDLIVQAKEMASGDLGDLFLTERADQLKEAQERKMKRLAAIPGMLNPHSDVSKDKNGIMSPGFSS</sequence>
<dbReference type="STRING" id="946362.F2U8J1"/>
<dbReference type="Gene3D" id="1.25.10.10">
    <property type="entry name" value="Leucine-rich Repeat Variant"/>
    <property type="match status" value="1"/>
</dbReference>
<evidence type="ECO:0000256" key="2">
    <source>
        <dbReference type="ARBA" id="ARBA00009466"/>
    </source>
</evidence>
<keyword evidence="3" id="KW-0813">Transport</keyword>
<dbReference type="SMART" id="SM00913">
    <property type="entry name" value="IBN_N"/>
    <property type="match status" value="1"/>
</dbReference>
<dbReference type="Pfam" id="PF18777">
    <property type="entry name" value="CRM1_repeat"/>
    <property type="match status" value="1"/>
</dbReference>
<dbReference type="GO" id="GO:0000055">
    <property type="term" value="P:ribosomal large subunit export from nucleus"/>
    <property type="evidence" value="ECO:0007669"/>
    <property type="project" value="TreeGrafter"/>
</dbReference>
<dbReference type="Proteomes" id="UP000007799">
    <property type="component" value="Unassembled WGS sequence"/>
</dbReference>
<feature type="domain" description="Importin N-terminal" evidence="9">
    <location>
        <begin position="44"/>
        <end position="110"/>
    </location>
</feature>
<dbReference type="InterPro" id="IPR013598">
    <property type="entry name" value="Exportin-1/Importin-b-like"/>
</dbReference>
<dbReference type="PROSITE" id="PS50166">
    <property type="entry name" value="IMPORTIN_B_NT"/>
    <property type="match status" value="1"/>
</dbReference>
<organism evidence="11">
    <name type="scientific">Salpingoeca rosetta (strain ATCC 50818 / BSB-021)</name>
    <dbReference type="NCBI Taxonomy" id="946362"/>
    <lineage>
        <taxon>Eukaryota</taxon>
        <taxon>Choanoflagellata</taxon>
        <taxon>Craspedida</taxon>
        <taxon>Salpingoecidae</taxon>
        <taxon>Salpingoeca</taxon>
    </lineage>
</organism>
<evidence type="ECO:0000313" key="11">
    <source>
        <dbReference type="Proteomes" id="UP000007799"/>
    </source>
</evidence>
<dbReference type="InterPro" id="IPR040485">
    <property type="entry name" value="XPO1_repeat_3"/>
</dbReference>
<keyword evidence="6" id="KW-0539">Nucleus</keyword>
<dbReference type="SUPFAM" id="SSF48371">
    <property type="entry name" value="ARM repeat"/>
    <property type="match status" value="1"/>
</dbReference>